<feature type="transmembrane region" description="Helical" evidence="9">
    <location>
        <begin position="282"/>
        <end position="307"/>
    </location>
</feature>
<dbReference type="PANTHER" id="PTHR43531">
    <property type="entry name" value="PROTEIN ICFG"/>
    <property type="match status" value="1"/>
</dbReference>
<dbReference type="InterPro" id="IPR003660">
    <property type="entry name" value="HAMP_dom"/>
</dbReference>
<gene>
    <name evidence="12" type="ORF">J2Z76_001560</name>
</gene>
<dbReference type="SUPFAM" id="SSF58104">
    <property type="entry name" value="Methyl-accepting chemotaxis protein (MCP) signaling domain"/>
    <property type="match status" value="1"/>
</dbReference>
<keyword evidence="8" id="KW-0807">Transducer</keyword>
<dbReference type="PROSITE" id="PS50885">
    <property type="entry name" value="HAMP"/>
    <property type="match status" value="1"/>
</dbReference>
<dbReference type="InterPro" id="IPR033479">
    <property type="entry name" value="dCache_1"/>
</dbReference>
<keyword evidence="6 9" id="KW-0472">Membrane</keyword>
<comment type="subcellular location">
    <subcellularLocation>
        <location evidence="1">Cell membrane</location>
        <topology evidence="1">Multi-pass membrane protein</topology>
    </subcellularLocation>
</comment>
<keyword evidence="13" id="KW-1185">Reference proteome</keyword>
<proteinExistence type="inferred from homology"/>
<dbReference type="Pfam" id="PF00672">
    <property type="entry name" value="HAMP"/>
    <property type="match status" value="1"/>
</dbReference>
<comment type="caution">
    <text evidence="12">The sequence shown here is derived from an EMBL/GenBank/DDBJ whole genome shotgun (WGS) entry which is preliminary data.</text>
</comment>
<evidence type="ECO:0000313" key="13">
    <source>
        <dbReference type="Proteomes" id="UP001519342"/>
    </source>
</evidence>
<evidence type="ECO:0000256" key="5">
    <source>
        <dbReference type="ARBA" id="ARBA00022989"/>
    </source>
</evidence>
<evidence type="ECO:0000256" key="9">
    <source>
        <dbReference type="SAM" id="Phobius"/>
    </source>
</evidence>
<dbReference type="Gene3D" id="6.10.340.10">
    <property type="match status" value="1"/>
</dbReference>
<dbReference type="CDD" id="cd12912">
    <property type="entry name" value="PDC2_MCP_like"/>
    <property type="match status" value="1"/>
</dbReference>
<evidence type="ECO:0000256" key="1">
    <source>
        <dbReference type="ARBA" id="ARBA00004651"/>
    </source>
</evidence>
<dbReference type="InterPro" id="IPR004090">
    <property type="entry name" value="Chemotax_Me-accpt_rcpt"/>
</dbReference>
<feature type="domain" description="Methyl-accepting transducer" evidence="10">
    <location>
        <begin position="412"/>
        <end position="641"/>
    </location>
</feature>
<keyword evidence="3" id="KW-0145">Chemotaxis</keyword>
<evidence type="ECO:0000256" key="6">
    <source>
        <dbReference type="ARBA" id="ARBA00023136"/>
    </source>
</evidence>
<dbReference type="Pfam" id="PF00015">
    <property type="entry name" value="MCPsignal"/>
    <property type="match status" value="1"/>
</dbReference>
<keyword evidence="2" id="KW-1003">Cell membrane</keyword>
<keyword evidence="4 9" id="KW-0812">Transmembrane</keyword>
<dbReference type="Pfam" id="PF02743">
    <property type="entry name" value="dCache_1"/>
    <property type="match status" value="1"/>
</dbReference>
<evidence type="ECO:0000256" key="7">
    <source>
        <dbReference type="ARBA" id="ARBA00029447"/>
    </source>
</evidence>
<name>A0ABS4GDE6_9FIRM</name>
<evidence type="ECO:0000256" key="4">
    <source>
        <dbReference type="ARBA" id="ARBA00022692"/>
    </source>
</evidence>
<comment type="similarity">
    <text evidence="7">Belongs to the methyl-accepting chemotaxis (MCP) protein family.</text>
</comment>
<dbReference type="Gene3D" id="1.10.287.950">
    <property type="entry name" value="Methyl-accepting chemotaxis protein"/>
    <property type="match status" value="1"/>
</dbReference>
<protein>
    <submittedName>
        <fullName evidence="12">Methyl-accepting chemotaxis protein</fullName>
    </submittedName>
</protein>
<evidence type="ECO:0000256" key="8">
    <source>
        <dbReference type="PROSITE-ProRule" id="PRU00284"/>
    </source>
</evidence>
<dbReference type="CDD" id="cd11386">
    <property type="entry name" value="MCP_signal"/>
    <property type="match status" value="1"/>
</dbReference>
<dbReference type="Proteomes" id="UP001519342">
    <property type="component" value="Unassembled WGS sequence"/>
</dbReference>
<dbReference type="Gene3D" id="3.30.450.20">
    <property type="entry name" value="PAS domain"/>
    <property type="match status" value="1"/>
</dbReference>
<keyword evidence="5 9" id="KW-1133">Transmembrane helix</keyword>
<evidence type="ECO:0000256" key="3">
    <source>
        <dbReference type="ARBA" id="ARBA00022500"/>
    </source>
</evidence>
<evidence type="ECO:0000313" key="12">
    <source>
        <dbReference type="EMBL" id="MBP1925699.1"/>
    </source>
</evidence>
<dbReference type="SMART" id="SM00304">
    <property type="entry name" value="HAMP"/>
    <property type="match status" value="2"/>
</dbReference>
<dbReference type="RefSeq" id="WP_209511446.1">
    <property type="nucleotide sequence ID" value="NZ_JAGGKS010000004.1"/>
</dbReference>
<accession>A0ABS4GDE6</accession>
<dbReference type="InterPro" id="IPR004089">
    <property type="entry name" value="MCPsignal_dom"/>
</dbReference>
<evidence type="ECO:0000259" key="11">
    <source>
        <dbReference type="PROSITE" id="PS50885"/>
    </source>
</evidence>
<dbReference type="PRINTS" id="PR00260">
    <property type="entry name" value="CHEMTRNSDUCR"/>
</dbReference>
<reference evidence="12 13" key="1">
    <citation type="submission" date="2021-03" db="EMBL/GenBank/DDBJ databases">
        <title>Genomic Encyclopedia of Type Strains, Phase IV (KMG-IV): sequencing the most valuable type-strain genomes for metagenomic binning, comparative biology and taxonomic classification.</title>
        <authorList>
            <person name="Goeker M."/>
        </authorList>
    </citation>
    <scope>NUCLEOTIDE SEQUENCE [LARGE SCALE GENOMIC DNA]</scope>
    <source>
        <strain evidence="12 13">DSM 24004</strain>
    </source>
</reference>
<evidence type="ECO:0000259" key="10">
    <source>
        <dbReference type="PROSITE" id="PS50111"/>
    </source>
</evidence>
<dbReference type="PANTHER" id="PTHR43531:SF11">
    <property type="entry name" value="METHYL-ACCEPTING CHEMOTAXIS PROTEIN 3"/>
    <property type="match status" value="1"/>
</dbReference>
<sequence length="663" mass="71260">MKSIKTKLFASIVAIVVIAQIVVGGVSAFLNYKSTFDTLEKTMSDVAIIGSNSVRNKLEVYETIASNIGLNAKLTNLFTTQSQKIEIYKQMINKYNLIDVYVTNRNGSAVSNSTGKINIVRDTDYFKASMNGDTFIANPEISETGQINCIISAPLWKDGIYDSFVEGVVVIEVDGLVLSDISSSVKVGTDGYGFILDKDGNIIAHMNKDKVLNKENPIANYENDGSNKKLALLLQKMLKGEATFGTYTYEGASKLLTYSPIEGTDGWGFFESTPQNEYLENMFFSLIVTCVIVALSIVFASILAILLANRISNPIKSCAERLELLSNGDLHTEVPKTTSKDETSLLLNSLELTVSRLNTIISDITYHLGKISEGDFTTTVENEYEGDLSEINVSIKKIIKFLNDITGQIDESAGQVASGSEQIAGGAQALSQGATEQASSIEELAATINEMTEHINQSAQNSENAKKVSDESSIEVRNGSNQIKTMMHAMDEINETSLKIGKIIKAIEDIAFQTNILALNAAVEAARAGSAGKGFAVVADEVRNLASKSADAANETTQLIESSLNAVSNGVKIAGDTEGSLKLIVEKTNMTASLIDEIAQTSKQQAMAANQVTAGIEQISAVVQTNSATAEESAAASEELNGQAQVLRNLVDGIKLKNKAYND</sequence>
<organism evidence="12 13">
    <name type="scientific">Sedimentibacter acidaminivorans</name>
    <dbReference type="NCBI Taxonomy" id="913099"/>
    <lineage>
        <taxon>Bacteria</taxon>
        <taxon>Bacillati</taxon>
        <taxon>Bacillota</taxon>
        <taxon>Tissierellia</taxon>
        <taxon>Sedimentibacter</taxon>
    </lineage>
</organism>
<dbReference type="EMBL" id="JAGGKS010000004">
    <property type="protein sequence ID" value="MBP1925699.1"/>
    <property type="molecule type" value="Genomic_DNA"/>
</dbReference>
<dbReference type="PROSITE" id="PS50111">
    <property type="entry name" value="CHEMOTAXIS_TRANSDUC_2"/>
    <property type="match status" value="1"/>
</dbReference>
<dbReference type="InterPro" id="IPR051310">
    <property type="entry name" value="MCP_chemotaxis"/>
</dbReference>
<feature type="domain" description="HAMP" evidence="11">
    <location>
        <begin position="309"/>
        <end position="362"/>
    </location>
</feature>
<dbReference type="SMART" id="SM00283">
    <property type="entry name" value="MA"/>
    <property type="match status" value="1"/>
</dbReference>
<evidence type="ECO:0000256" key="2">
    <source>
        <dbReference type="ARBA" id="ARBA00022475"/>
    </source>
</evidence>